<evidence type="ECO:0000256" key="3">
    <source>
        <dbReference type="ARBA" id="ARBA00022741"/>
    </source>
</evidence>
<feature type="domain" description="ATP-grasp" evidence="8">
    <location>
        <begin position="120"/>
        <end position="317"/>
    </location>
</feature>
<dbReference type="InterPro" id="IPR005479">
    <property type="entry name" value="CPAse_ATP-bd"/>
</dbReference>
<dbReference type="RefSeq" id="WP_094814243.1">
    <property type="nucleotide sequence ID" value="NZ_NEVU01000003.1"/>
</dbReference>
<keyword evidence="11" id="KW-1185">Reference proteome</keyword>
<dbReference type="OrthoDB" id="9803706at2"/>
<dbReference type="InterPro" id="IPR016185">
    <property type="entry name" value="PreATP-grasp_dom_sf"/>
</dbReference>
<keyword evidence="3 6" id="KW-0547">Nucleotide-binding</keyword>
<evidence type="ECO:0000259" key="9">
    <source>
        <dbReference type="PROSITE" id="PS50979"/>
    </source>
</evidence>
<dbReference type="PANTHER" id="PTHR18866">
    <property type="entry name" value="CARBOXYLASE:PYRUVATE/ACETYL-COA/PROPIONYL-COA CARBOXYLASE"/>
    <property type="match status" value="1"/>
</dbReference>
<sequence length="671" mass="71839">MFKRILIANRGEIARRIARTCQRLGIEYVAVHSLADAGSAHLSGAARTVCLGAGAAAESYLNAGKLLQAAGKTSCEAVHPGYGFLSENSEFAASVEATGMAFIGPSPATIAALGDKARAKALMRAAGVPVVPGTDEASDNLATIEALARAIDLPVLLKPSAGGGGKGMQIITRYEDLPRLIESAIRLARNSFGDGRMIVERYIEEPRHIEVQVFGDGRGNVVHLFERECSLQRRHQKVMEEAPAPRLPERARQHLLEAAVQGARSLDYRNAGTFEFIMDRDFNCYFLEVNTRLQVEHPVTEAITGLDLVEWQLRVASGQELPLSQPEISCRGHAIEARIYAEDPAQDFRPSPGTVVRARWPSNLRVDAALDQSGEVPPFYDPMVAKIIASAADRPAALAALKAGLRQTALLGVTSNLGYLLRLLDDPGVLRGQVHTRYLDEHKSLQMPNSRPAAAAVSGTLPLPLTADPATPWQAGTPCGAMDRKFLDAAAPLGRMRFLLDVEPAWAALHGVEGREVRVGDGQQSWSVSRDASRLGGEVDGWRWDACLAAEGWHLQVAGDHYAVRPVPQEGDASAKEGGGATAPMSGVIAAVAVQPGDSVRPGDLLAVIEAMKMEYSIVADVEGIVSHLRHGPGDSVREGELIADIVPAVTTSGDGVRQVDEPQFQTGSRR</sequence>
<reference evidence="11" key="1">
    <citation type="submission" date="2017-05" db="EMBL/GenBank/DDBJ databases">
        <title>Complete and WGS of Bordetella genogroups.</title>
        <authorList>
            <person name="Spilker T."/>
            <person name="Lipuma J."/>
        </authorList>
    </citation>
    <scope>NUCLEOTIDE SEQUENCE [LARGE SCALE GENOMIC DNA]</scope>
    <source>
        <strain evidence="11">AU6712</strain>
    </source>
</reference>
<protein>
    <submittedName>
        <fullName evidence="10">Carbamoyl-phosphate synthase subunit L</fullName>
    </submittedName>
</protein>
<dbReference type="PANTHER" id="PTHR18866:SF33">
    <property type="entry name" value="METHYLCROTONOYL-COA CARBOXYLASE SUBUNIT ALPHA, MITOCHONDRIAL-RELATED"/>
    <property type="match status" value="1"/>
</dbReference>
<name>A0A261VBS4_9BORD</name>
<organism evidence="10 11">
    <name type="scientific">Bordetella genomosp. 12</name>
    <dbReference type="NCBI Taxonomy" id="463035"/>
    <lineage>
        <taxon>Bacteria</taxon>
        <taxon>Pseudomonadati</taxon>
        <taxon>Pseudomonadota</taxon>
        <taxon>Betaproteobacteria</taxon>
        <taxon>Burkholderiales</taxon>
        <taxon>Alcaligenaceae</taxon>
        <taxon>Bordetella</taxon>
    </lineage>
</organism>
<evidence type="ECO:0000256" key="6">
    <source>
        <dbReference type="PROSITE-ProRule" id="PRU00409"/>
    </source>
</evidence>
<dbReference type="InterPro" id="IPR011764">
    <property type="entry name" value="Biotin_carboxylation_dom"/>
</dbReference>
<evidence type="ECO:0000256" key="4">
    <source>
        <dbReference type="ARBA" id="ARBA00022840"/>
    </source>
</evidence>
<keyword evidence="4 6" id="KW-0067">ATP-binding</keyword>
<evidence type="ECO:0000259" key="7">
    <source>
        <dbReference type="PROSITE" id="PS50968"/>
    </source>
</evidence>
<dbReference type="Gene3D" id="3.30.470.20">
    <property type="entry name" value="ATP-grasp fold, B domain"/>
    <property type="match status" value="1"/>
</dbReference>
<dbReference type="InterPro" id="IPR005481">
    <property type="entry name" value="BC-like_N"/>
</dbReference>
<dbReference type="InterPro" id="IPR050856">
    <property type="entry name" value="Biotin_carboxylase_complex"/>
</dbReference>
<dbReference type="Proteomes" id="UP000216429">
    <property type="component" value="Unassembled WGS sequence"/>
</dbReference>
<comment type="caution">
    <text evidence="10">The sequence shown here is derived from an EMBL/GenBank/DDBJ whole genome shotgun (WGS) entry which is preliminary data.</text>
</comment>
<dbReference type="PROSITE" id="PS00188">
    <property type="entry name" value="BIOTIN"/>
    <property type="match status" value="1"/>
</dbReference>
<dbReference type="Pfam" id="PF00289">
    <property type="entry name" value="Biotin_carb_N"/>
    <property type="match status" value="1"/>
</dbReference>
<accession>A0A261VBS4</accession>
<dbReference type="SUPFAM" id="SSF51230">
    <property type="entry name" value="Single hybrid motif"/>
    <property type="match status" value="1"/>
</dbReference>
<dbReference type="GO" id="GO:0016874">
    <property type="term" value="F:ligase activity"/>
    <property type="evidence" value="ECO:0007669"/>
    <property type="project" value="UniProtKB-KW"/>
</dbReference>
<dbReference type="CDD" id="cd06850">
    <property type="entry name" value="biotinyl_domain"/>
    <property type="match status" value="1"/>
</dbReference>
<dbReference type="Pfam" id="PF02786">
    <property type="entry name" value="CPSase_L_D2"/>
    <property type="match status" value="1"/>
</dbReference>
<dbReference type="InterPro" id="IPR005482">
    <property type="entry name" value="Biotin_COase_C"/>
</dbReference>
<gene>
    <name evidence="10" type="ORF">CAL22_13945</name>
</gene>
<dbReference type="GO" id="GO:0005524">
    <property type="term" value="F:ATP binding"/>
    <property type="evidence" value="ECO:0007669"/>
    <property type="project" value="UniProtKB-UniRule"/>
</dbReference>
<comment type="cofactor">
    <cofactor evidence="1">
        <name>biotin</name>
        <dbReference type="ChEBI" id="CHEBI:57586"/>
    </cofactor>
</comment>
<dbReference type="Pfam" id="PF00364">
    <property type="entry name" value="Biotin_lipoyl"/>
    <property type="match status" value="1"/>
</dbReference>
<evidence type="ECO:0000256" key="5">
    <source>
        <dbReference type="ARBA" id="ARBA00023267"/>
    </source>
</evidence>
<dbReference type="SUPFAM" id="SSF56059">
    <property type="entry name" value="Glutathione synthetase ATP-binding domain-like"/>
    <property type="match status" value="1"/>
</dbReference>
<feature type="domain" description="Biotin carboxylation" evidence="9">
    <location>
        <begin position="1"/>
        <end position="444"/>
    </location>
</feature>
<dbReference type="InterPro" id="IPR011053">
    <property type="entry name" value="Single_hybrid_motif"/>
</dbReference>
<evidence type="ECO:0000256" key="2">
    <source>
        <dbReference type="ARBA" id="ARBA00022598"/>
    </source>
</evidence>
<dbReference type="EMBL" id="NEVU01000003">
    <property type="protein sequence ID" value="OZI70992.1"/>
    <property type="molecule type" value="Genomic_DNA"/>
</dbReference>
<dbReference type="Pfam" id="PF02785">
    <property type="entry name" value="Biotin_carb_C"/>
    <property type="match status" value="1"/>
</dbReference>
<evidence type="ECO:0000259" key="8">
    <source>
        <dbReference type="PROSITE" id="PS50975"/>
    </source>
</evidence>
<dbReference type="SMART" id="SM00878">
    <property type="entry name" value="Biotin_carb_C"/>
    <property type="match status" value="1"/>
</dbReference>
<dbReference type="InterPro" id="IPR001882">
    <property type="entry name" value="Biotin_BS"/>
</dbReference>
<dbReference type="GO" id="GO:0046872">
    <property type="term" value="F:metal ion binding"/>
    <property type="evidence" value="ECO:0007669"/>
    <property type="project" value="InterPro"/>
</dbReference>
<proteinExistence type="predicted"/>
<dbReference type="InterPro" id="IPR000089">
    <property type="entry name" value="Biotin_lipoyl"/>
</dbReference>
<dbReference type="InterPro" id="IPR011054">
    <property type="entry name" value="Rudment_hybrid_motif"/>
</dbReference>
<dbReference type="InterPro" id="IPR011761">
    <property type="entry name" value="ATP-grasp"/>
</dbReference>
<evidence type="ECO:0000313" key="10">
    <source>
        <dbReference type="EMBL" id="OZI70992.1"/>
    </source>
</evidence>
<dbReference type="PROSITE" id="PS50979">
    <property type="entry name" value="BC"/>
    <property type="match status" value="1"/>
</dbReference>
<dbReference type="PROSITE" id="PS50975">
    <property type="entry name" value="ATP_GRASP"/>
    <property type="match status" value="1"/>
</dbReference>
<feature type="domain" description="Lipoyl-binding" evidence="7">
    <location>
        <begin position="567"/>
        <end position="647"/>
    </location>
</feature>
<dbReference type="SUPFAM" id="SSF51246">
    <property type="entry name" value="Rudiment single hybrid motif"/>
    <property type="match status" value="1"/>
</dbReference>
<keyword evidence="5" id="KW-0092">Biotin</keyword>
<dbReference type="SUPFAM" id="SSF52440">
    <property type="entry name" value="PreATP-grasp domain"/>
    <property type="match status" value="1"/>
</dbReference>
<dbReference type="Gene3D" id="2.40.50.100">
    <property type="match status" value="1"/>
</dbReference>
<dbReference type="AlphaFoldDB" id="A0A261VBS4"/>
<keyword evidence="2" id="KW-0436">Ligase</keyword>
<evidence type="ECO:0000256" key="1">
    <source>
        <dbReference type="ARBA" id="ARBA00001953"/>
    </source>
</evidence>
<dbReference type="PROSITE" id="PS00867">
    <property type="entry name" value="CPSASE_2"/>
    <property type="match status" value="1"/>
</dbReference>
<evidence type="ECO:0000313" key="11">
    <source>
        <dbReference type="Proteomes" id="UP000216429"/>
    </source>
</evidence>
<dbReference type="PROSITE" id="PS50968">
    <property type="entry name" value="BIOTINYL_LIPOYL"/>
    <property type="match status" value="1"/>
</dbReference>